<dbReference type="HOGENOM" id="CLU_944799_0_0_1"/>
<name>A0E9Q3_PARTE</name>
<accession>A0E9Q3</accession>
<keyword evidence="1" id="KW-0732">Signal</keyword>
<dbReference type="OrthoDB" id="294802at2759"/>
<dbReference type="EMBL" id="CT868666">
    <property type="protein sequence ID" value="CAK92020.1"/>
    <property type="molecule type" value="Genomic_DNA"/>
</dbReference>
<proteinExistence type="predicted"/>
<keyword evidence="3" id="KW-1185">Reference proteome</keyword>
<evidence type="ECO:0000313" key="3">
    <source>
        <dbReference type="Proteomes" id="UP000000600"/>
    </source>
</evidence>
<evidence type="ECO:0000313" key="2">
    <source>
        <dbReference type="EMBL" id="CAK92020.1"/>
    </source>
</evidence>
<dbReference type="GeneID" id="5045202"/>
<evidence type="ECO:0008006" key="4">
    <source>
        <dbReference type="Google" id="ProtNLM"/>
    </source>
</evidence>
<protein>
    <recommendedName>
        <fullName evidence="4">Transmembrane protein</fullName>
    </recommendedName>
</protein>
<organism evidence="2 3">
    <name type="scientific">Paramecium tetraurelia</name>
    <dbReference type="NCBI Taxonomy" id="5888"/>
    <lineage>
        <taxon>Eukaryota</taxon>
        <taxon>Sar</taxon>
        <taxon>Alveolata</taxon>
        <taxon>Ciliophora</taxon>
        <taxon>Intramacronucleata</taxon>
        <taxon>Oligohymenophorea</taxon>
        <taxon>Peniculida</taxon>
        <taxon>Parameciidae</taxon>
        <taxon>Paramecium</taxon>
    </lineage>
</organism>
<feature type="signal peptide" evidence="1">
    <location>
        <begin position="1"/>
        <end position="17"/>
    </location>
</feature>
<feature type="chain" id="PRO_5002624635" description="Transmembrane protein" evidence="1">
    <location>
        <begin position="18"/>
        <end position="295"/>
    </location>
</feature>
<reference evidence="2 3" key="1">
    <citation type="journal article" date="2006" name="Nature">
        <title>Global trends of whole-genome duplications revealed by the ciliate Paramecium tetraurelia.</title>
        <authorList>
            <consortium name="Genoscope"/>
            <person name="Aury J.-M."/>
            <person name="Jaillon O."/>
            <person name="Duret L."/>
            <person name="Noel B."/>
            <person name="Jubin C."/>
            <person name="Porcel B.M."/>
            <person name="Segurens B."/>
            <person name="Daubin V."/>
            <person name="Anthouard V."/>
            <person name="Aiach N."/>
            <person name="Arnaiz O."/>
            <person name="Billaut A."/>
            <person name="Beisson J."/>
            <person name="Blanc I."/>
            <person name="Bouhouche K."/>
            <person name="Camara F."/>
            <person name="Duharcourt S."/>
            <person name="Guigo R."/>
            <person name="Gogendeau D."/>
            <person name="Katinka M."/>
            <person name="Keller A.-M."/>
            <person name="Kissmehl R."/>
            <person name="Klotz C."/>
            <person name="Koll F."/>
            <person name="Le Moue A."/>
            <person name="Lepere C."/>
            <person name="Malinsky S."/>
            <person name="Nowacki M."/>
            <person name="Nowak J.K."/>
            <person name="Plattner H."/>
            <person name="Poulain J."/>
            <person name="Ruiz F."/>
            <person name="Serrano V."/>
            <person name="Zagulski M."/>
            <person name="Dessen P."/>
            <person name="Betermier M."/>
            <person name="Weissenbach J."/>
            <person name="Scarpelli C."/>
            <person name="Schachter V."/>
            <person name="Sperling L."/>
            <person name="Meyer E."/>
            <person name="Cohen J."/>
            <person name="Wincker P."/>
        </authorList>
    </citation>
    <scope>NUCLEOTIDE SEQUENCE [LARGE SCALE GENOMIC DNA]</scope>
    <source>
        <strain evidence="2 3">Stock d4-2</strain>
    </source>
</reference>
<evidence type="ECO:0000256" key="1">
    <source>
        <dbReference type="SAM" id="SignalP"/>
    </source>
</evidence>
<dbReference type="KEGG" id="ptm:GSPATT00024751001"/>
<dbReference type="InParanoid" id="A0E9Q3"/>
<dbReference type="Proteomes" id="UP000000600">
    <property type="component" value="Unassembled WGS sequence"/>
</dbReference>
<sequence length="295" mass="33639">MIILFGFFTLALSDCSSNPFTPQYLNLLHNLEMDVQQYNTYMQSTPKDQVLALPIIIQTLNICSKMNSYSCCTPETETFFQSIISKYQSKLLDNNSELQNLLKTFESNIKVCGLLNNTSFGNSFIGTDSIENYKLQLKQLAKLQAGFLQGNLCIMCAASNDTKFIQNNKIVALKSNYDQYISNLINQYDSLQSQVINFKQFVLDYYLNYTDTLRCSSVLEEFLQSWQNVVVCPGNMCDLYIKNTIQPLGFRQLMAEDYYTFSETEGIEVYIEVTGGEVASKGVILIFMITFILLL</sequence>
<dbReference type="AlphaFoldDB" id="A0E9Q3"/>
<dbReference type="OMA" id="MNSYSCC"/>
<gene>
    <name evidence="2" type="ORF">GSPATT00024751001</name>
</gene>
<dbReference type="RefSeq" id="XP_001459417.1">
    <property type="nucleotide sequence ID" value="XM_001459380.1"/>
</dbReference>